<dbReference type="InterPro" id="IPR056948">
    <property type="entry name" value="PNGaseA_N"/>
</dbReference>
<protein>
    <recommendedName>
        <fullName evidence="1">Peptide N-acetyl-beta-D-glucosaminyl asparaginase amidase A N-terminal domain-containing protein</fullName>
    </recommendedName>
</protein>
<reference evidence="2" key="1">
    <citation type="submission" date="2019-06" db="EMBL/GenBank/DDBJ databases">
        <title>Genomics analysis of Aphanomyces spp. identifies a new class of oomycete effector associated with host adaptation.</title>
        <authorList>
            <person name="Gaulin E."/>
        </authorList>
    </citation>
    <scope>NUCLEOTIDE SEQUENCE</scope>
    <source>
        <strain evidence="2">CBS 578.67</strain>
    </source>
</reference>
<evidence type="ECO:0000259" key="1">
    <source>
        <dbReference type="Pfam" id="PF12222"/>
    </source>
</evidence>
<dbReference type="InterPro" id="IPR021102">
    <property type="entry name" value="PNGase_A"/>
</dbReference>
<dbReference type="OrthoDB" id="1612078at2759"/>
<sequence>PNTAGKNFNLVTLPRNLDGLFLELFISHHGCDEFYYTNAPDEFKAALEDTCGGGPFKEIRISIDGDVVGAVWPFPLIYTGGLNPGLWRPIVATGGFEAPTYLVDLTPYLAKVVDGNAHNFSFGIDYGLDYWPTTGNLLVYLDKAGTATQATIDTKVFETHVKPSVTSKGSVPNITIHTSATRRTRVKSTITTSQGTRQYTIVQSFGFENDQAYSNGGLNQVFTQRTITKTRTTVAFDDGTETSKYFTEDYPLTVAFSRKTYTLGGGRRRLGQQPVNDDDEATVGRVPSAFQLVGFELIASGRAPTPVVYTQSNLTVDHTFRQKLVVDGNKDDVRTGLDSFDTSIVQAAAVRRDTRLNGTNATNTVRLTSSNETGCFSRAVASVNGAYTTFGHGTKCPPFIRSSSSVEGDDDDANN</sequence>
<feature type="non-terminal residue" evidence="2">
    <location>
        <position position="1"/>
    </location>
</feature>
<comment type="caution">
    <text evidence="2">The sequence shown here is derived from an EMBL/GenBank/DDBJ whole genome shotgun (WGS) entry which is preliminary data.</text>
</comment>
<dbReference type="Pfam" id="PF25156">
    <property type="entry name" value="PNGase_A_C"/>
    <property type="match status" value="1"/>
</dbReference>
<dbReference type="AlphaFoldDB" id="A0A6A4YDN6"/>
<evidence type="ECO:0000313" key="2">
    <source>
        <dbReference type="EMBL" id="KAF0694027.1"/>
    </source>
</evidence>
<accession>A0A6A4YDN6</accession>
<organism evidence="2">
    <name type="scientific">Aphanomyces stellatus</name>
    <dbReference type="NCBI Taxonomy" id="120398"/>
    <lineage>
        <taxon>Eukaryota</taxon>
        <taxon>Sar</taxon>
        <taxon>Stramenopiles</taxon>
        <taxon>Oomycota</taxon>
        <taxon>Saprolegniomycetes</taxon>
        <taxon>Saprolegniales</taxon>
        <taxon>Verrucalvaceae</taxon>
        <taxon>Aphanomyces</taxon>
    </lineage>
</organism>
<name>A0A6A4YDN6_9STRA</name>
<feature type="domain" description="Peptide N-acetyl-beta-D-glucosaminyl asparaginase amidase A N-terminal" evidence="1">
    <location>
        <begin position="11"/>
        <end position="153"/>
    </location>
</feature>
<proteinExistence type="predicted"/>
<gene>
    <name evidence="2" type="ORF">As57867_015011</name>
</gene>
<dbReference type="Pfam" id="PF12222">
    <property type="entry name" value="PNGaseA"/>
    <property type="match status" value="1"/>
</dbReference>
<dbReference type="EMBL" id="VJMH01005618">
    <property type="protein sequence ID" value="KAF0694027.1"/>
    <property type="molecule type" value="Genomic_DNA"/>
</dbReference>
<dbReference type="PANTHER" id="PTHR31104">
    <property type="entry name" value="PEPTIDE-N4-(N-ACETYL-BETA-GLUCOSAMINYL)ASPARAGINE AMIDASE A PROTEIN"/>
    <property type="match status" value="1"/>
</dbReference>